<organism evidence="2 3">
    <name type="scientific">Hypocrea atroviridis (strain ATCC 20476 / IMI 206040)</name>
    <name type="common">Trichoderma atroviride</name>
    <dbReference type="NCBI Taxonomy" id="452589"/>
    <lineage>
        <taxon>Eukaryota</taxon>
        <taxon>Fungi</taxon>
        <taxon>Dikarya</taxon>
        <taxon>Ascomycota</taxon>
        <taxon>Pezizomycotina</taxon>
        <taxon>Sordariomycetes</taxon>
        <taxon>Hypocreomycetidae</taxon>
        <taxon>Hypocreales</taxon>
        <taxon>Hypocreaceae</taxon>
        <taxon>Trichoderma</taxon>
    </lineage>
</organism>
<evidence type="ECO:0000313" key="2">
    <source>
        <dbReference type="EMBL" id="EHK50448.1"/>
    </source>
</evidence>
<feature type="compositionally biased region" description="Polar residues" evidence="1">
    <location>
        <begin position="24"/>
        <end position="33"/>
    </location>
</feature>
<dbReference type="Proteomes" id="UP000005426">
    <property type="component" value="Unassembled WGS sequence"/>
</dbReference>
<gene>
    <name evidence="2" type="ORF">TRIATDRAFT_254535</name>
</gene>
<proteinExistence type="predicted"/>
<evidence type="ECO:0000313" key="3">
    <source>
        <dbReference type="Proteomes" id="UP000005426"/>
    </source>
</evidence>
<evidence type="ECO:0000256" key="1">
    <source>
        <dbReference type="SAM" id="MobiDB-lite"/>
    </source>
</evidence>
<keyword evidence="3" id="KW-1185">Reference proteome</keyword>
<feature type="region of interest" description="Disordered" evidence="1">
    <location>
        <begin position="1"/>
        <end position="40"/>
    </location>
</feature>
<dbReference type="AlphaFoldDB" id="G9NGN7"/>
<name>G9NGN7_HYPAI</name>
<sequence>MEIEMEMEMERPIENENRERSNKEPISSHNSWTPKKRKKGVRVKIWSIRRHAAFKMARGQKRCLKRKRIFSLNWSRNVKSWNRTFVLPKILKECGKTVGTLSKSRRTFRRRQKQP</sequence>
<dbReference type="OrthoDB" id="10345996at2759"/>
<dbReference type="HOGENOM" id="CLU_2109369_0_0_1"/>
<dbReference type="EMBL" id="ABDG02000014">
    <property type="protein sequence ID" value="EHK50448.1"/>
    <property type="molecule type" value="Genomic_DNA"/>
</dbReference>
<comment type="caution">
    <text evidence="2">The sequence shown here is derived from an EMBL/GenBank/DDBJ whole genome shotgun (WGS) entry which is preliminary data.</text>
</comment>
<feature type="compositionally biased region" description="Basic and acidic residues" evidence="1">
    <location>
        <begin position="8"/>
        <end position="23"/>
    </location>
</feature>
<protein>
    <submittedName>
        <fullName evidence="2">Uncharacterized protein</fullName>
    </submittedName>
</protein>
<accession>G9NGN7</accession>
<reference evidence="2 3" key="1">
    <citation type="journal article" date="2011" name="Genome Biol.">
        <title>Comparative genome sequence analysis underscores mycoparasitism as the ancestral life style of Trichoderma.</title>
        <authorList>
            <person name="Kubicek C.P."/>
            <person name="Herrera-Estrella A."/>
            <person name="Seidl-Seiboth V."/>
            <person name="Martinez D.A."/>
            <person name="Druzhinina I.S."/>
            <person name="Thon M."/>
            <person name="Zeilinger S."/>
            <person name="Casas-Flores S."/>
            <person name="Horwitz B.A."/>
            <person name="Mukherjee P.K."/>
            <person name="Mukherjee M."/>
            <person name="Kredics L."/>
            <person name="Alcaraz L.D."/>
            <person name="Aerts A."/>
            <person name="Antal Z."/>
            <person name="Atanasova L."/>
            <person name="Cervantes-Badillo M.G."/>
            <person name="Challacombe J."/>
            <person name="Chertkov O."/>
            <person name="McCluskey K."/>
            <person name="Coulpier F."/>
            <person name="Deshpande N."/>
            <person name="von Doehren H."/>
            <person name="Ebbole D.J."/>
            <person name="Esquivel-Naranjo E.U."/>
            <person name="Fekete E."/>
            <person name="Flipphi M."/>
            <person name="Glaser F."/>
            <person name="Gomez-Rodriguez E.Y."/>
            <person name="Gruber S."/>
            <person name="Han C."/>
            <person name="Henrissat B."/>
            <person name="Hermosa R."/>
            <person name="Hernandez-Onate M."/>
            <person name="Karaffa L."/>
            <person name="Kosti I."/>
            <person name="Le Crom S."/>
            <person name="Lindquist E."/>
            <person name="Lucas S."/>
            <person name="Luebeck M."/>
            <person name="Luebeck P.S."/>
            <person name="Margeot A."/>
            <person name="Metz B."/>
            <person name="Misra M."/>
            <person name="Nevalainen H."/>
            <person name="Omann M."/>
            <person name="Packer N."/>
            <person name="Perrone G."/>
            <person name="Uresti-Rivera E.E."/>
            <person name="Salamov A."/>
            <person name="Schmoll M."/>
            <person name="Seiboth B."/>
            <person name="Shapiro H."/>
            <person name="Sukno S."/>
            <person name="Tamayo-Ramos J.A."/>
            <person name="Tisch D."/>
            <person name="Wiest A."/>
            <person name="Wilkinson H.H."/>
            <person name="Zhang M."/>
            <person name="Coutinho P.M."/>
            <person name="Kenerley C.M."/>
            <person name="Monte E."/>
            <person name="Baker S.E."/>
            <person name="Grigoriev I.V."/>
        </authorList>
    </citation>
    <scope>NUCLEOTIDE SEQUENCE [LARGE SCALE GENOMIC DNA]</scope>
    <source>
        <strain evidence="3">ATCC 20476 / IMI 206040</strain>
    </source>
</reference>